<comment type="caution">
    <text evidence="1">The sequence shown here is derived from an EMBL/GenBank/DDBJ whole genome shotgun (WGS) entry which is preliminary data.</text>
</comment>
<keyword evidence="2" id="KW-1185">Reference proteome</keyword>
<evidence type="ECO:0000313" key="1">
    <source>
        <dbReference type="EMBL" id="NML31149.1"/>
    </source>
</evidence>
<evidence type="ECO:0000313" key="2">
    <source>
        <dbReference type="Proteomes" id="UP000583127"/>
    </source>
</evidence>
<proteinExistence type="predicted"/>
<dbReference type="EMBL" id="JABBFZ010000004">
    <property type="protein sequence ID" value="NML31149.1"/>
    <property type="molecule type" value="Genomic_DNA"/>
</dbReference>
<organism evidence="1 2">
    <name type="scientific">Paraburkholderia antibiotica</name>
    <dbReference type="NCBI Taxonomy" id="2728839"/>
    <lineage>
        <taxon>Bacteria</taxon>
        <taxon>Pseudomonadati</taxon>
        <taxon>Pseudomonadota</taxon>
        <taxon>Betaproteobacteria</taxon>
        <taxon>Burkholderiales</taxon>
        <taxon>Burkholderiaceae</taxon>
        <taxon>Paraburkholderia</taxon>
    </lineage>
</organism>
<dbReference type="Proteomes" id="UP000583127">
    <property type="component" value="Unassembled WGS sequence"/>
</dbReference>
<dbReference type="RefSeq" id="WP_169497426.1">
    <property type="nucleotide sequence ID" value="NZ_JABBFZ010000004.1"/>
</dbReference>
<dbReference type="AlphaFoldDB" id="A0A7X9ZWF9"/>
<reference evidence="1 2" key="1">
    <citation type="submission" date="2020-04" db="EMBL/GenBank/DDBJ databases">
        <title>Paraburkholderia sp. G-4-1-8 isolated from soil.</title>
        <authorList>
            <person name="Dahal R.H."/>
        </authorList>
    </citation>
    <scope>NUCLEOTIDE SEQUENCE [LARGE SCALE GENOMIC DNA]</scope>
    <source>
        <strain evidence="1 2">G-4-1-8</strain>
    </source>
</reference>
<gene>
    <name evidence="1" type="ORF">HHL14_09910</name>
</gene>
<protein>
    <recommendedName>
        <fullName evidence="3">Phage protein</fullName>
    </recommendedName>
</protein>
<accession>A0A7X9ZWF9</accession>
<name>A0A7X9ZWF9_9BURK</name>
<evidence type="ECO:0008006" key="3">
    <source>
        <dbReference type="Google" id="ProtNLM"/>
    </source>
</evidence>
<sequence length="161" mass="18038">MTNTKEEIQRRLSALVGLDISSVSYAADMLTLHFGPQKQYTTRRGTLLEGGAWALHIQCGWRLEQNGQLLASYADFSVSEDSIRFTAHRIHDWLMPSHTTTVQGIDVGDMATVTLILSRGLRLTVTPHGVENEEDWRVFEPDSDAKHFVIEGGKVDPWSLS</sequence>